<comment type="caution">
    <text evidence="1">The sequence shown here is derived from an EMBL/GenBank/DDBJ whole genome shotgun (WGS) entry which is preliminary data.</text>
</comment>
<dbReference type="EMBL" id="PGOL01001393">
    <property type="protein sequence ID" value="PKI58442.1"/>
    <property type="molecule type" value="Genomic_DNA"/>
</dbReference>
<name>A0A2I0JQ78_PUNGR</name>
<proteinExistence type="predicted"/>
<protein>
    <submittedName>
        <fullName evidence="1">Uncharacterized protein</fullName>
    </submittedName>
</protein>
<organism evidence="1 2">
    <name type="scientific">Punica granatum</name>
    <name type="common">Pomegranate</name>
    <dbReference type="NCBI Taxonomy" id="22663"/>
    <lineage>
        <taxon>Eukaryota</taxon>
        <taxon>Viridiplantae</taxon>
        <taxon>Streptophyta</taxon>
        <taxon>Embryophyta</taxon>
        <taxon>Tracheophyta</taxon>
        <taxon>Spermatophyta</taxon>
        <taxon>Magnoliopsida</taxon>
        <taxon>eudicotyledons</taxon>
        <taxon>Gunneridae</taxon>
        <taxon>Pentapetalae</taxon>
        <taxon>rosids</taxon>
        <taxon>malvids</taxon>
        <taxon>Myrtales</taxon>
        <taxon>Lythraceae</taxon>
        <taxon>Punica</taxon>
    </lineage>
</organism>
<accession>A0A2I0JQ78</accession>
<dbReference type="AlphaFoldDB" id="A0A2I0JQ78"/>
<dbReference type="Proteomes" id="UP000233551">
    <property type="component" value="Unassembled WGS sequence"/>
</dbReference>
<gene>
    <name evidence="1" type="ORF">CRG98_021200</name>
</gene>
<keyword evidence="2" id="KW-1185">Reference proteome</keyword>
<sequence length="138" mass="14876">MACRGSRGGYGSPFLYCFCYLLKRCVGASNAKTKFGNGFRRSKTCGVRSLVKFRAKSGGGTHLGTGKVPRDPILDCSGSACWKLQMAKLTPEMDSGGQVRVGYEVWFGLNGGRQKTVEFSDNFGLEPGCAWAERSVGV</sequence>
<evidence type="ECO:0000313" key="2">
    <source>
        <dbReference type="Proteomes" id="UP000233551"/>
    </source>
</evidence>
<reference evidence="1 2" key="1">
    <citation type="submission" date="2017-11" db="EMBL/GenBank/DDBJ databases">
        <title>De-novo sequencing of pomegranate (Punica granatum L.) genome.</title>
        <authorList>
            <person name="Akparov Z."/>
            <person name="Amiraslanov A."/>
            <person name="Hajiyeva S."/>
            <person name="Abbasov M."/>
            <person name="Kaur K."/>
            <person name="Hamwieh A."/>
            <person name="Solovyev V."/>
            <person name="Salamov A."/>
            <person name="Braich B."/>
            <person name="Kosarev P."/>
            <person name="Mahmoud A."/>
            <person name="Hajiyev E."/>
            <person name="Babayeva S."/>
            <person name="Izzatullayeva V."/>
            <person name="Mammadov A."/>
            <person name="Mammadov A."/>
            <person name="Sharifova S."/>
            <person name="Ojaghi J."/>
            <person name="Eynullazada K."/>
            <person name="Bayramov B."/>
            <person name="Abdulazimova A."/>
            <person name="Shahmuradov I."/>
        </authorList>
    </citation>
    <scope>NUCLEOTIDE SEQUENCE [LARGE SCALE GENOMIC DNA]</scope>
    <source>
        <strain evidence="2">cv. AG2017</strain>
        <tissue evidence="1">Leaf</tissue>
    </source>
</reference>
<evidence type="ECO:0000313" key="1">
    <source>
        <dbReference type="EMBL" id="PKI58442.1"/>
    </source>
</evidence>